<evidence type="ECO:0000256" key="2">
    <source>
        <dbReference type="ARBA" id="ARBA00022679"/>
    </source>
</evidence>
<dbReference type="GO" id="GO:0052927">
    <property type="term" value="F:CC tRNA cytidylyltransferase activity"/>
    <property type="evidence" value="ECO:0007669"/>
    <property type="project" value="TreeGrafter"/>
</dbReference>
<accession>A0A507BZ61</accession>
<evidence type="ECO:0000256" key="3">
    <source>
        <dbReference type="ARBA" id="ARBA00022741"/>
    </source>
</evidence>
<feature type="domain" description="Poly A polymerase head" evidence="6">
    <location>
        <begin position="37"/>
        <end position="168"/>
    </location>
</feature>
<sequence length="500" mass="56063">MEITLSDVEEKICTLLDQVALGIKTKNNNADASAIVLRFAGGWVRDKLLEIECDDVDVAIDTMTGYDFALAVEAHLKASGAETGLHIAKIAANPDKSKHLETANTKIFGMSIDFVNLRSEEYSADSRIPTMKFGTPLEDALRRDITINALFYNVHTRKGLPDLKDGMVRTPLEPMQTFMDDPLRILRVIRFASRFNYVVHEDIPPCDAFMSKISRERVGVEVDKMLKGPHPVRAVELMREFGMYELVFSKPDSPKSVPLDANQAVVSMTKMQWMMNNCQALLPNGLFPLNGAERRLMFLSAAVIPSHGQTFPDKKTSAPLCKHLVLNSLKLSMHDVDMVAALLGRAENFHDTALENKKQPFTRKSLGFAIRSLGAKPLLSNWPLLALTSLVIQTIKQSHGLDDTNATQLLLEDYQSLFLRVQDLGLLDVYSLKPIIDGREVSSLLNLRPSPQIAEALERVIEWQLEHENGTREECIEWLREQNVAIVSSDLAVHKKPRMH</sequence>
<dbReference type="EMBL" id="QEAO01000027">
    <property type="protein sequence ID" value="TPX32712.1"/>
    <property type="molecule type" value="Genomic_DNA"/>
</dbReference>
<proteinExistence type="inferred from homology"/>
<dbReference type="GO" id="GO:0001680">
    <property type="term" value="P:tRNA 3'-terminal CCA addition"/>
    <property type="evidence" value="ECO:0007669"/>
    <property type="project" value="UniProtKB-ARBA"/>
</dbReference>
<dbReference type="Gene3D" id="3.30.460.10">
    <property type="entry name" value="Beta Polymerase, domain 2"/>
    <property type="match status" value="1"/>
</dbReference>
<dbReference type="Pfam" id="PF01743">
    <property type="entry name" value="PolyA_pol"/>
    <property type="match status" value="1"/>
</dbReference>
<keyword evidence="9" id="KW-1185">Reference proteome</keyword>
<keyword evidence="2 5" id="KW-0808">Transferase</keyword>
<keyword evidence="4 5" id="KW-0694">RNA-binding</keyword>
<comment type="similarity">
    <text evidence="1 5">Belongs to the tRNA nucleotidyltransferase/poly(A) polymerase family.</text>
</comment>
<evidence type="ECO:0008006" key="10">
    <source>
        <dbReference type="Google" id="ProtNLM"/>
    </source>
</evidence>
<dbReference type="Pfam" id="PF12627">
    <property type="entry name" value="PolyA_pol_RNAbd"/>
    <property type="match status" value="1"/>
</dbReference>
<reference evidence="8 9" key="1">
    <citation type="journal article" date="2019" name="Sci. Rep.">
        <title>Comparative genomics of chytrid fungi reveal insights into the obligate biotrophic and pathogenic lifestyle of Synchytrium endobioticum.</title>
        <authorList>
            <person name="van de Vossenberg B.T.L.H."/>
            <person name="Warris S."/>
            <person name="Nguyen H.D.T."/>
            <person name="van Gent-Pelzer M.P.E."/>
            <person name="Joly D.L."/>
            <person name="van de Geest H.C."/>
            <person name="Bonants P.J.M."/>
            <person name="Smith D.S."/>
            <person name="Levesque C.A."/>
            <person name="van der Lee T.A.J."/>
        </authorList>
    </citation>
    <scope>NUCLEOTIDE SEQUENCE [LARGE SCALE GENOMIC DNA]</scope>
    <source>
        <strain evidence="8 9">JEL517</strain>
    </source>
</reference>
<evidence type="ECO:0000313" key="8">
    <source>
        <dbReference type="EMBL" id="TPX32712.1"/>
    </source>
</evidence>
<dbReference type="Proteomes" id="UP000319731">
    <property type="component" value="Unassembled WGS sequence"/>
</dbReference>
<dbReference type="GO" id="GO:0052929">
    <property type="term" value="F:ATP:3'-cytidine-cytidine-tRNA adenylyltransferase activity"/>
    <property type="evidence" value="ECO:0007669"/>
    <property type="project" value="TreeGrafter"/>
</dbReference>
<evidence type="ECO:0000313" key="9">
    <source>
        <dbReference type="Proteomes" id="UP000319731"/>
    </source>
</evidence>
<evidence type="ECO:0000259" key="6">
    <source>
        <dbReference type="Pfam" id="PF01743"/>
    </source>
</evidence>
<dbReference type="SUPFAM" id="SSF81301">
    <property type="entry name" value="Nucleotidyltransferase"/>
    <property type="match status" value="1"/>
</dbReference>
<dbReference type="STRING" id="1806994.A0A507BZ61"/>
<feature type="domain" description="tRNA nucleotidyltransferase/poly(A) polymerase RNA and SrmB- binding" evidence="7">
    <location>
        <begin position="203"/>
        <end position="248"/>
    </location>
</feature>
<name>A0A507BZ61_9FUNG</name>
<evidence type="ECO:0000256" key="5">
    <source>
        <dbReference type="RuleBase" id="RU003953"/>
    </source>
</evidence>
<gene>
    <name evidence="8" type="ORF">SmJEL517_g04241</name>
</gene>
<dbReference type="PANTHER" id="PTHR13734">
    <property type="entry name" value="TRNA-NUCLEOTIDYLTRANSFERASE"/>
    <property type="match status" value="1"/>
</dbReference>
<dbReference type="OrthoDB" id="445712at2759"/>
<dbReference type="InterPro" id="IPR043519">
    <property type="entry name" value="NT_sf"/>
</dbReference>
<dbReference type="SUPFAM" id="SSF81891">
    <property type="entry name" value="Poly A polymerase C-terminal region-like"/>
    <property type="match status" value="1"/>
</dbReference>
<dbReference type="PANTHER" id="PTHR13734:SF5">
    <property type="entry name" value="CCA TRNA NUCLEOTIDYLTRANSFERASE, MITOCHONDRIAL"/>
    <property type="match status" value="1"/>
</dbReference>
<evidence type="ECO:0000256" key="4">
    <source>
        <dbReference type="ARBA" id="ARBA00022884"/>
    </source>
</evidence>
<dbReference type="GeneID" id="42005466"/>
<comment type="caution">
    <text evidence="8">The sequence shown here is derived from an EMBL/GenBank/DDBJ whole genome shotgun (WGS) entry which is preliminary data.</text>
</comment>
<dbReference type="Gene3D" id="1.10.3090.10">
    <property type="entry name" value="cca-adding enzyme, domain 2"/>
    <property type="match status" value="1"/>
</dbReference>
<dbReference type="InterPro" id="IPR002646">
    <property type="entry name" value="PolA_pol_head_dom"/>
</dbReference>
<evidence type="ECO:0000256" key="1">
    <source>
        <dbReference type="ARBA" id="ARBA00007265"/>
    </source>
</evidence>
<dbReference type="GO" id="GO:0003723">
    <property type="term" value="F:RNA binding"/>
    <property type="evidence" value="ECO:0007669"/>
    <property type="project" value="UniProtKB-KW"/>
</dbReference>
<dbReference type="GO" id="GO:0000166">
    <property type="term" value="F:nucleotide binding"/>
    <property type="evidence" value="ECO:0007669"/>
    <property type="project" value="UniProtKB-KW"/>
</dbReference>
<organism evidence="8 9">
    <name type="scientific">Synchytrium microbalum</name>
    <dbReference type="NCBI Taxonomy" id="1806994"/>
    <lineage>
        <taxon>Eukaryota</taxon>
        <taxon>Fungi</taxon>
        <taxon>Fungi incertae sedis</taxon>
        <taxon>Chytridiomycota</taxon>
        <taxon>Chytridiomycota incertae sedis</taxon>
        <taxon>Chytridiomycetes</taxon>
        <taxon>Synchytriales</taxon>
        <taxon>Synchytriaceae</taxon>
        <taxon>Synchytrium</taxon>
    </lineage>
</organism>
<dbReference type="CDD" id="cd05398">
    <property type="entry name" value="NT_ClassII-CCAase"/>
    <property type="match status" value="1"/>
</dbReference>
<dbReference type="AlphaFoldDB" id="A0A507BZ61"/>
<keyword evidence="3" id="KW-0547">Nucleotide-binding</keyword>
<dbReference type="InterPro" id="IPR032828">
    <property type="entry name" value="PolyA_RNA-bd"/>
</dbReference>
<evidence type="ECO:0000259" key="7">
    <source>
        <dbReference type="Pfam" id="PF12627"/>
    </source>
</evidence>
<protein>
    <recommendedName>
        <fullName evidence="10">Poly A polymerase head domain-containing protein</fullName>
    </recommendedName>
</protein>
<dbReference type="RefSeq" id="XP_031023869.1">
    <property type="nucleotide sequence ID" value="XM_031170169.1"/>
</dbReference>